<keyword evidence="2" id="KW-1185">Reference proteome</keyword>
<dbReference type="EMBL" id="SPKJ01000003">
    <property type="protein sequence ID" value="MYZ46469.1"/>
    <property type="molecule type" value="Genomic_DNA"/>
</dbReference>
<organism evidence="1 2">
    <name type="scientific">Propylenella binzhouense</name>
    <dbReference type="NCBI Taxonomy" id="2555902"/>
    <lineage>
        <taxon>Bacteria</taxon>
        <taxon>Pseudomonadati</taxon>
        <taxon>Pseudomonadota</taxon>
        <taxon>Alphaproteobacteria</taxon>
        <taxon>Hyphomicrobiales</taxon>
        <taxon>Propylenellaceae</taxon>
        <taxon>Propylenella</taxon>
    </lineage>
</organism>
<reference evidence="1" key="1">
    <citation type="submission" date="2019-03" db="EMBL/GenBank/DDBJ databases">
        <title>Afifella sp. nov., isolated from activated sludge.</title>
        <authorList>
            <person name="Li Q."/>
            <person name="Liu Y."/>
        </authorList>
    </citation>
    <scope>NUCLEOTIDE SEQUENCE</scope>
    <source>
        <strain evidence="1">L72</strain>
    </source>
</reference>
<dbReference type="Proteomes" id="UP000773614">
    <property type="component" value="Unassembled WGS sequence"/>
</dbReference>
<evidence type="ECO:0000313" key="1">
    <source>
        <dbReference type="EMBL" id="MYZ46469.1"/>
    </source>
</evidence>
<dbReference type="InterPro" id="IPR021791">
    <property type="entry name" value="Phage_TAC_11"/>
</dbReference>
<name>A0A964T1Y8_9HYPH</name>
<protein>
    <submittedName>
        <fullName evidence="1">Gene transfer agent family protein</fullName>
    </submittedName>
</protein>
<dbReference type="OrthoDB" id="7509188at2"/>
<comment type="caution">
    <text evidence="1">The sequence shown here is derived from an EMBL/GenBank/DDBJ whole genome shotgun (WGS) entry which is preliminary data.</text>
</comment>
<accession>A0A964T1Y8</accession>
<evidence type="ECO:0000313" key="2">
    <source>
        <dbReference type="Proteomes" id="UP000773614"/>
    </source>
</evidence>
<sequence>MPDAPTLRRFYADLEHVFALTPPLIAELERITGSGIGGLCRRIFAGDFKHAEIVAVIRLALIGGGLDPETAAALVTTYTAVRPLVEAHELAVAILETVFFGAPQDVGDVLAAEDAELTAYLHGDPA</sequence>
<dbReference type="Pfam" id="PF11836">
    <property type="entry name" value="Phage_TAC_11"/>
    <property type="match status" value="1"/>
</dbReference>
<proteinExistence type="predicted"/>
<dbReference type="RefSeq" id="WP_161138814.1">
    <property type="nucleotide sequence ID" value="NZ_SPKJ01000003.1"/>
</dbReference>
<gene>
    <name evidence="1" type="ORF">E4O86_01875</name>
</gene>
<dbReference type="AlphaFoldDB" id="A0A964T1Y8"/>